<keyword evidence="2" id="KW-1185">Reference proteome</keyword>
<protein>
    <submittedName>
        <fullName evidence="1">Uncharacterized protein</fullName>
    </submittedName>
</protein>
<accession>A0ACC2WIT2</accession>
<proteinExistence type="predicted"/>
<sequence length="435" mass="48093">MHINYPELVAPSAIGLFCVVYVLPWHVRVRNLATLSMAFWMGALNLVHLINSLLWNEGVENKAAVWCDITIRSARRSTEENQAGRRLVFGDLHPGCRHLVAFDPTGKPAFDDVPATYWNAWGVLAMSVFPVAIGRWHVIDVTFRSVMALANIYLRRKRMLDIVSADSAMGRNEFLRLYIVSVAEIATCTLRAIFNMIAYISGPSPLSKNMPSKPISLKTIGYVTKNEITDLMWKVLVLQWYTVTACSVIFFLCFATGSETVKFYHRFARTIFPCIASRKPDSDSSIHTASTSGIASKPSHSTLSSSKKLIKPEDGDAIQLGYVLSLYGNAVGPPQHSADNETSTPGSPRSPGLASDQAEHTVLPTPIDRPATARISIPLRHGDKELDLEAGQKRVVKVNSTMRMVNRDSARWEFSDALGTVDEGSVEEATKERVV</sequence>
<gene>
    <name evidence="1" type="ORF">QFC20_002749</name>
</gene>
<reference evidence="1" key="1">
    <citation type="submission" date="2023-04" db="EMBL/GenBank/DDBJ databases">
        <title>Draft Genome sequencing of Naganishia species isolated from polar environments using Oxford Nanopore Technology.</title>
        <authorList>
            <person name="Leo P."/>
            <person name="Venkateswaran K."/>
        </authorList>
    </citation>
    <scope>NUCLEOTIDE SEQUENCE</scope>
    <source>
        <strain evidence="1">MNA-CCFEE 5262</strain>
    </source>
</reference>
<comment type="caution">
    <text evidence="1">The sequence shown here is derived from an EMBL/GenBank/DDBJ whole genome shotgun (WGS) entry which is preliminary data.</text>
</comment>
<evidence type="ECO:0000313" key="2">
    <source>
        <dbReference type="Proteomes" id="UP001230649"/>
    </source>
</evidence>
<organism evidence="1 2">
    <name type="scientific">Naganishia adeliensis</name>
    <dbReference type="NCBI Taxonomy" id="92952"/>
    <lineage>
        <taxon>Eukaryota</taxon>
        <taxon>Fungi</taxon>
        <taxon>Dikarya</taxon>
        <taxon>Basidiomycota</taxon>
        <taxon>Agaricomycotina</taxon>
        <taxon>Tremellomycetes</taxon>
        <taxon>Filobasidiales</taxon>
        <taxon>Filobasidiaceae</taxon>
        <taxon>Naganishia</taxon>
    </lineage>
</organism>
<dbReference type="Proteomes" id="UP001230649">
    <property type="component" value="Unassembled WGS sequence"/>
</dbReference>
<dbReference type="EMBL" id="JASBWS010000021">
    <property type="protein sequence ID" value="KAJ9110982.1"/>
    <property type="molecule type" value="Genomic_DNA"/>
</dbReference>
<evidence type="ECO:0000313" key="1">
    <source>
        <dbReference type="EMBL" id="KAJ9110982.1"/>
    </source>
</evidence>
<name>A0ACC2WIT2_9TREE</name>